<reference evidence="2" key="1">
    <citation type="journal article" date="2019" name="Int. J. Syst. Evol. Microbiol.">
        <title>The Global Catalogue of Microorganisms (GCM) 10K type strain sequencing project: providing services to taxonomists for standard genome sequencing and annotation.</title>
        <authorList>
            <consortium name="The Broad Institute Genomics Platform"/>
            <consortium name="The Broad Institute Genome Sequencing Center for Infectious Disease"/>
            <person name="Wu L."/>
            <person name="Ma J."/>
        </authorList>
    </citation>
    <scope>NUCLEOTIDE SEQUENCE [LARGE SCALE GENOMIC DNA]</scope>
    <source>
        <strain evidence="2">JCM 17336</strain>
    </source>
</reference>
<sequence>MKDFSPDDFPKNLNDQEIELLAQLVEKNPISDLWKQIAVNLTSDQKVRINKRIEINNYSKSQKVSSFHQKSMENEEWEKLVKEKELEKYRGNMVKFGLWPDDFDKNK</sequence>
<evidence type="ECO:0000313" key="1">
    <source>
        <dbReference type="EMBL" id="GAA3740184.1"/>
    </source>
</evidence>
<evidence type="ECO:0000313" key="2">
    <source>
        <dbReference type="Proteomes" id="UP001501367"/>
    </source>
</evidence>
<gene>
    <name evidence="1" type="ORF">GCM10022422_24660</name>
</gene>
<dbReference type="EMBL" id="BAABDT010000005">
    <property type="protein sequence ID" value="GAA3740184.1"/>
    <property type="molecule type" value="Genomic_DNA"/>
</dbReference>
<proteinExistence type="predicted"/>
<name>A0ABP7FK27_9FLAO</name>
<comment type="caution">
    <text evidence="1">The sequence shown here is derived from an EMBL/GenBank/DDBJ whole genome shotgun (WGS) entry which is preliminary data.</text>
</comment>
<keyword evidence="2" id="KW-1185">Reference proteome</keyword>
<accession>A0ABP7FK27</accession>
<dbReference type="Proteomes" id="UP001501367">
    <property type="component" value="Unassembled WGS sequence"/>
</dbReference>
<dbReference type="RefSeq" id="WP_278021643.1">
    <property type="nucleotide sequence ID" value="NZ_BAABDT010000005.1"/>
</dbReference>
<protein>
    <submittedName>
        <fullName evidence="1">Uncharacterized protein</fullName>
    </submittedName>
</protein>
<organism evidence="1 2">
    <name type="scientific">Flavobacterium ginsengisoli</name>
    <dbReference type="NCBI Taxonomy" id="871694"/>
    <lineage>
        <taxon>Bacteria</taxon>
        <taxon>Pseudomonadati</taxon>
        <taxon>Bacteroidota</taxon>
        <taxon>Flavobacteriia</taxon>
        <taxon>Flavobacteriales</taxon>
        <taxon>Flavobacteriaceae</taxon>
        <taxon>Flavobacterium</taxon>
    </lineage>
</organism>